<gene>
    <name evidence="2" type="ORF">MICPUCDRAFT_53360</name>
</gene>
<name>C1N6M0_MICPC</name>
<evidence type="ECO:0000313" key="3">
    <source>
        <dbReference type="Proteomes" id="UP000001876"/>
    </source>
</evidence>
<protein>
    <submittedName>
        <fullName evidence="2">Predicted protein</fullName>
    </submittedName>
</protein>
<dbReference type="EMBL" id="GG663749">
    <property type="protein sequence ID" value="EEH51948.1"/>
    <property type="molecule type" value="Genomic_DNA"/>
</dbReference>
<accession>C1N6M0</accession>
<feature type="compositionally biased region" description="Low complexity" evidence="1">
    <location>
        <begin position="50"/>
        <end position="67"/>
    </location>
</feature>
<dbReference type="OrthoDB" id="5531344at2759"/>
<dbReference type="KEGG" id="mpp:MICPUCDRAFT_53360"/>
<sequence>MDEVEAICTRVCALVDGDVAAVDTPRRMKARHGLSYHLRVTLRGGGGGDDAAAAPSDQSDTATSASPDDVAACHAVVRSVAPSALTSETASFDGGVGCAYELSRLSLPGLARLCAKARSVHWSPYERVGVVNADP</sequence>
<evidence type="ECO:0000256" key="1">
    <source>
        <dbReference type="SAM" id="MobiDB-lite"/>
    </source>
</evidence>
<feature type="region of interest" description="Disordered" evidence="1">
    <location>
        <begin position="47"/>
        <end position="67"/>
    </location>
</feature>
<dbReference type="AlphaFoldDB" id="C1N6M0"/>
<reference evidence="2 3" key="1">
    <citation type="journal article" date="2009" name="Science">
        <title>Green evolution and dynamic adaptations revealed by genomes of the marine picoeukaryotes Micromonas.</title>
        <authorList>
            <person name="Worden A.Z."/>
            <person name="Lee J.H."/>
            <person name="Mock T."/>
            <person name="Rouze P."/>
            <person name="Simmons M.P."/>
            <person name="Aerts A.L."/>
            <person name="Allen A.E."/>
            <person name="Cuvelier M.L."/>
            <person name="Derelle E."/>
            <person name="Everett M.V."/>
            <person name="Foulon E."/>
            <person name="Grimwood J."/>
            <person name="Gundlach H."/>
            <person name="Henrissat B."/>
            <person name="Napoli C."/>
            <person name="McDonald S.M."/>
            <person name="Parker M.S."/>
            <person name="Rombauts S."/>
            <person name="Salamov A."/>
            <person name="Von Dassow P."/>
            <person name="Badger J.H."/>
            <person name="Coutinho P.M."/>
            <person name="Demir E."/>
            <person name="Dubchak I."/>
            <person name="Gentemann C."/>
            <person name="Eikrem W."/>
            <person name="Gready J.E."/>
            <person name="John U."/>
            <person name="Lanier W."/>
            <person name="Lindquist E.A."/>
            <person name="Lucas S."/>
            <person name="Mayer K.F."/>
            <person name="Moreau H."/>
            <person name="Not F."/>
            <person name="Otillar R."/>
            <person name="Panaud O."/>
            <person name="Pangilinan J."/>
            <person name="Paulsen I."/>
            <person name="Piegu B."/>
            <person name="Poliakov A."/>
            <person name="Robbens S."/>
            <person name="Schmutz J."/>
            <person name="Toulza E."/>
            <person name="Wyss T."/>
            <person name="Zelensky A."/>
            <person name="Zhou K."/>
            <person name="Armbrust E.V."/>
            <person name="Bhattacharya D."/>
            <person name="Goodenough U.W."/>
            <person name="Van de Peer Y."/>
            <person name="Grigoriev I.V."/>
        </authorList>
    </citation>
    <scope>NUCLEOTIDE SEQUENCE [LARGE SCALE GENOMIC DNA]</scope>
    <source>
        <strain evidence="2 3">CCMP1545</strain>
    </source>
</reference>
<dbReference type="RefSeq" id="XP_003063575.1">
    <property type="nucleotide sequence ID" value="XM_003063529.1"/>
</dbReference>
<dbReference type="GeneID" id="9689016"/>
<keyword evidence="3" id="KW-1185">Reference proteome</keyword>
<organism evidence="3">
    <name type="scientific">Micromonas pusilla (strain CCMP1545)</name>
    <name type="common">Picoplanktonic green alga</name>
    <dbReference type="NCBI Taxonomy" id="564608"/>
    <lineage>
        <taxon>Eukaryota</taxon>
        <taxon>Viridiplantae</taxon>
        <taxon>Chlorophyta</taxon>
        <taxon>Mamiellophyceae</taxon>
        <taxon>Mamiellales</taxon>
        <taxon>Mamiellaceae</taxon>
        <taxon>Micromonas</taxon>
    </lineage>
</organism>
<dbReference type="Proteomes" id="UP000001876">
    <property type="component" value="Unassembled WGS sequence"/>
</dbReference>
<proteinExistence type="predicted"/>
<evidence type="ECO:0000313" key="2">
    <source>
        <dbReference type="EMBL" id="EEH51948.1"/>
    </source>
</evidence>